<dbReference type="KEGG" id="daer:H9K75_19210"/>
<name>A0A7H0GIN0_9BURK</name>
<feature type="compositionally biased region" description="Pro residues" evidence="1">
    <location>
        <begin position="190"/>
        <end position="202"/>
    </location>
</feature>
<feature type="compositionally biased region" description="Basic and acidic residues" evidence="1">
    <location>
        <begin position="25"/>
        <end position="49"/>
    </location>
</feature>
<feature type="region of interest" description="Disordered" evidence="1">
    <location>
        <begin position="103"/>
        <end position="250"/>
    </location>
</feature>
<feature type="region of interest" description="Disordered" evidence="1">
    <location>
        <begin position="283"/>
        <end position="309"/>
    </location>
</feature>
<feature type="region of interest" description="Disordered" evidence="1">
    <location>
        <begin position="25"/>
        <end position="69"/>
    </location>
</feature>
<dbReference type="EMBL" id="CP060783">
    <property type="protein sequence ID" value="QNP48146.1"/>
    <property type="molecule type" value="Genomic_DNA"/>
</dbReference>
<dbReference type="AlphaFoldDB" id="A0A7H0GIN0"/>
<feature type="compositionally biased region" description="Low complexity" evidence="1">
    <location>
        <begin position="203"/>
        <end position="212"/>
    </location>
</feature>
<organism evidence="2 3">
    <name type="scientific">Diaphorobacter aerolatus</name>
    <dbReference type="NCBI Taxonomy" id="1288495"/>
    <lineage>
        <taxon>Bacteria</taxon>
        <taxon>Pseudomonadati</taxon>
        <taxon>Pseudomonadota</taxon>
        <taxon>Betaproteobacteria</taxon>
        <taxon>Burkholderiales</taxon>
        <taxon>Comamonadaceae</taxon>
        <taxon>Diaphorobacter</taxon>
    </lineage>
</organism>
<feature type="compositionally biased region" description="Basic and acidic residues" evidence="1">
    <location>
        <begin position="166"/>
        <end position="179"/>
    </location>
</feature>
<evidence type="ECO:0000313" key="3">
    <source>
        <dbReference type="Proteomes" id="UP000516028"/>
    </source>
</evidence>
<gene>
    <name evidence="2" type="ORF">H9K75_19210</name>
</gene>
<dbReference type="Proteomes" id="UP000516028">
    <property type="component" value="Chromosome"/>
</dbReference>
<evidence type="ECO:0000313" key="2">
    <source>
        <dbReference type="EMBL" id="QNP48146.1"/>
    </source>
</evidence>
<proteinExistence type="predicted"/>
<sequence>MTDRTPENPPNAPADDALVDLYREATQQDRGPDAAARERVLAHAREQTARRKPATTLVTEPPQRREAANDRRWLRHALGSLAIIGVVGWLTLQHLQEPGAPQLDQAAPSVQQSSPAPQSAPAAAPSAAESNANSDTAADRPPAPVSDVKEEPNTVSRPAPAARRQRAQEDAIERERAVEKAVSPSAPRSAPVPAPAATPAPAPMSRSQESAPAPQPVPSPSPSRAAEGSIRAPSSMQDRAMGRIGGDHNKTQQADALDLVDCDENMQASALAEQARRIKARDEAVAAGQPLPDPAPVCRPRAAVSPASQ</sequence>
<accession>A0A7H0GIN0</accession>
<feature type="compositionally biased region" description="Low complexity" evidence="1">
    <location>
        <begin position="105"/>
        <end position="128"/>
    </location>
</feature>
<reference evidence="2 3" key="1">
    <citation type="submission" date="2020-08" db="EMBL/GenBank/DDBJ databases">
        <title>Genome sequence of Diaphorobacter aerolatus KACC 16536T.</title>
        <authorList>
            <person name="Hyun D.-W."/>
            <person name="Bae J.-W."/>
        </authorList>
    </citation>
    <scope>NUCLEOTIDE SEQUENCE [LARGE SCALE GENOMIC DNA]</scope>
    <source>
        <strain evidence="2 3">KACC 16536</strain>
    </source>
</reference>
<dbReference type="RefSeq" id="WP_187723821.1">
    <property type="nucleotide sequence ID" value="NZ_CP060783.1"/>
</dbReference>
<protein>
    <submittedName>
        <fullName evidence="2">Uncharacterized protein</fullName>
    </submittedName>
</protein>
<keyword evidence="3" id="KW-1185">Reference proteome</keyword>
<evidence type="ECO:0000256" key="1">
    <source>
        <dbReference type="SAM" id="MobiDB-lite"/>
    </source>
</evidence>